<evidence type="ECO:0000256" key="3">
    <source>
        <dbReference type="ARBA" id="ARBA00023125"/>
    </source>
</evidence>
<proteinExistence type="predicted"/>
<accession>B9S4F3</accession>
<dbReference type="OrthoDB" id="684963at2759"/>
<dbReference type="AlphaFoldDB" id="B9S4F3"/>
<dbReference type="InterPro" id="IPR044810">
    <property type="entry name" value="WRKY_plant"/>
</dbReference>
<feature type="domain" description="WRKY" evidence="7">
    <location>
        <begin position="175"/>
        <end position="232"/>
    </location>
</feature>
<dbReference type="PANTHER" id="PTHR32096:SF146">
    <property type="entry name" value="WRKY TRANSCRIPTION FACTOR 19-RELATED"/>
    <property type="match status" value="1"/>
</dbReference>
<dbReference type="Gene3D" id="2.20.25.80">
    <property type="entry name" value="WRKY domain"/>
    <property type="match status" value="1"/>
</dbReference>
<dbReference type="InterPro" id="IPR003657">
    <property type="entry name" value="WRKY_dom"/>
</dbReference>
<evidence type="ECO:0000313" key="9">
    <source>
        <dbReference type="Proteomes" id="UP000008311"/>
    </source>
</evidence>
<keyword evidence="2" id="KW-0805">Transcription regulation</keyword>
<evidence type="ECO:0000313" key="8">
    <source>
        <dbReference type="EMBL" id="EEF41581.1"/>
    </source>
</evidence>
<keyword evidence="3" id="KW-0238">DNA-binding</keyword>
<gene>
    <name evidence="8" type="ORF">RCOM_0689810</name>
</gene>
<dbReference type="STRING" id="3988.B9S4F3"/>
<evidence type="ECO:0000256" key="2">
    <source>
        <dbReference type="ARBA" id="ARBA00023015"/>
    </source>
</evidence>
<dbReference type="EMBL" id="EQ973864">
    <property type="protein sequence ID" value="EEF41581.1"/>
    <property type="molecule type" value="Genomic_DNA"/>
</dbReference>
<evidence type="ECO:0000256" key="1">
    <source>
        <dbReference type="ARBA" id="ARBA00004123"/>
    </source>
</evidence>
<dbReference type="GO" id="GO:0005634">
    <property type="term" value="C:nucleus"/>
    <property type="evidence" value="ECO:0000318"/>
    <property type="project" value="GO_Central"/>
</dbReference>
<dbReference type="SMART" id="SM00774">
    <property type="entry name" value="WRKY"/>
    <property type="match status" value="1"/>
</dbReference>
<keyword evidence="9" id="KW-1185">Reference proteome</keyword>
<reference evidence="9" key="1">
    <citation type="journal article" date="2010" name="Nat. Biotechnol.">
        <title>Draft genome sequence of the oilseed species Ricinus communis.</title>
        <authorList>
            <person name="Chan A.P."/>
            <person name="Crabtree J."/>
            <person name="Zhao Q."/>
            <person name="Lorenzi H."/>
            <person name="Orvis J."/>
            <person name="Puiu D."/>
            <person name="Melake-Berhan A."/>
            <person name="Jones K.M."/>
            <person name="Redman J."/>
            <person name="Chen G."/>
            <person name="Cahoon E.B."/>
            <person name="Gedil M."/>
            <person name="Stanke M."/>
            <person name="Haas B.J."/>
            <person name="Wortman J.R."/>
            <person name="Fraser-Liggett C.M."/>
            <person name="Ravel J."/>
            <person name="Rabinowicz P.D."/>
        </authorList>
    </citation>
    <scope>NUCLEOTIDE SEQUENCE [LARGE SCALE GENOMIC DNA]</scope>
    <source>
        <strain evidence="9">cv. Hale</strain>
    </source>
</reference>
<evidence type="ECO:0000256" key="5">
    <source>
        <dbReference type="ARBA" id="ARBA00023242"/>
    </source>
</evidence>
<name>B9S4F3_RICCO</name>
<feature type="compositionally biased region" description="Low complexity" evidence="6">
    <location>
        <begin position="275"/>
        <end position="287"/>
    </location>
</feature>
<dbReference type="GO" id="GO:0000976">
    <property type="term" value="F:transcription cis-regulatory region binding"/>
    <property type="evidence" value="ECO:0000318"/>
    <property type="project" value="GO_Central"/>
</dbReference>
<dbReference type="SUPFAM" id="SSF118290">
    <property type="entry name" value="WRKY DNA-binding domain"/>
    <property type="match status" value="1"/>
</dbReference>
<dbReference type="Proteomes" id="UP000008311">
    <property type="component" value="Unassembled WGS sequence"/>
</dbReference>
<dbReference type="InParanoid" id="B9S4F3"/>
<dbReference type="GO" id="GO:0006355">
    <property type="term" value="P:regulation of DNA-templated transcription"/>
    <property type="evidence" value="ECO:0000318"/>
    <property type="project" value="GO_Central"/>
</dbReference>
<evidence type="ECO:0000256" key="4">
    <source>
        <dbReference type="ARBA" id="ARBA00023163"/>
    </source>
</evidence>
<dbReference type="PANTHER" id="PTHR32096">
    <property type="entry name" value="WRKY TRANSCRIPTION FACTOR 30-RELATED-RELATED"/>
    <property type="match status" value="1"/>
</dbReference>
<comment type="subcellular location">
    <subcellularLocation>
        <location evidence="1">Nucleus</location>
    </subcellularLocation>
</comment>
<evidence type="ECO:0000256" key="6">
    <source>
        <dbReference type="SAM" id="MobiDB-lite"/>
    </source>
</evidence>
<sequence>MDEFISLILHGIKLAKDLEPSLRNLATQQDMLSRLDGIIRVFITAKESLRAQEPSLYHQMLFRELGLQQHNQVDPSLQEQLLRAKSMMELFQMQGSTSLERKQPSSSSSGGGGRMDHFVSGGGLAMELGGSMDVQRGMPSSSISLQRLRRRKDEGEKRTERVPAPRMGNTEIPPEDGYTWRKYGQKEILGSKYPRSYYRCTHQKLYHCPAKKQVQRLDDDPYTFEVTYRDDHTCYMSATAPSIPPSQEFSQEMMPAHQPPPWLEFSLGAGGSGGSSSSTGAGPSPTTTVPEFPVADLADVMFNSGSSSANSMELIFTTSMEDKWDQGDKNN</sequence>
<feature type="region of interest" description="Disordered" evidence="6">
    <location>
        <begin position="244"/>
        <end position="287"/>
    </location>
</feature>
<keyword evidence="5" id="KW-0539">Nucleus</keyword>
<dbReference type="PROSITE" id="PS50811">
    <property type="entry name" value="WRKY"/>
    <property type="match status" value="1"/>
</dbReference>
<dbReference type="FunCoup" id="B9S4F3">
    <property type="interactions" value="4"/>
</dbReference>
<keyword evidence="4" id="KW-0804">Transcription</keyword>
<protein>
    <recommendedName>
        <fullName evidence="7">WRKY domain-containing protein</fullName>
    </recommendedName>
</protein>
<dbReference type="InterPro" id="IPR036576">
    <property type="entry name" value="WRKY_dom_sf"/>
</dbReference>
<dbReference type="eggNOG" id="ENOG502RSM6">
    <property type="taxonomic scope" value="Eukaryota"/>
</dbReference>
<organism evidence="8 9">
    <name type="scientific">Ricinus communis</name>
    <name type="common">Castor bean</name>
    <dbReference type="NCBI Taxonomy" id="3988"/>
    <lineage>
        <taxon>Eukaryota</taxon>
        <taxon>Viridiplantae</taxon>
        <taxon>Streptophyta</taxon>
        <taxon>Embryophyta</taxon>
        <taxon>Tracheophyta</taxon>
        <taxon>Spermatophyta</taxon>
        <taxon>Magnoliopsida</taxon>
        <taxon>eudicotyledons</taxon>
        <taxon>Gunneridae</taxon>
        <taxon>Pentapetalae</taxon>
        <taxon>rosids</taxon>
        <taxon>fabids</taxon>
        <taxon>Malpighiales</taxon>
        <taxon>Euphorbiaceae</taxon>
        <taxon>Acalyphoideae</taxon>
        <taxon>Acalypheae</taxon>
        <taxon>Ricinus</taxon>
    </lineage>
</organism>
<feature type="compositionally biased region" description="Basic and acidic residues" evidence="6">
    <location>
        <begin position="151"/>
        <end position="163"/>
    </location>
</feature>
<dbReference type="Pfam" id="PF03106">
    <property type="entry name" value="WRKY"/>
    <property type="match status" value="1"/>
</dbReference>
<dbReference type="KEGG" id="rcu:8259556"/>
<dbReference type="GO" id="GO:0003700">
    <property type="term" value="F:DNA-binding transcription factor activity"/>
    <property type="evidence" value="ECO:0000318"/>
    <property type="project" value="GO_Central"/>
</dbReference>
<evidence type="ECO:0000259" key="7">
    <source>
        <dbReference type="PROSITE" id="PS50811"/>
    </source>
</evidence>
<feature type="region of interest" description="Disordered" evidence="6">
    <location>
        <begin position="95"/>
        <end position="178"/>
    </location>
</feature>